<dbReference type="EMBL" id="JADCNL010000244">
    <property type="protein sequence ID" value="KAG0448946.1"/>
    <property type="molecule type" value="Genomic_DNA"/>
</dbReference>
<sequence>MTGHLTLPGGATPNRMVICGKWRRSARKDVAGEEGSSELVQRRTESWRVGNATMVSFRRVLLCGFSGCSQVEGKAMDGRWKRERDVAPLSMQNIAQL</sequence>
<protein>
    <submittedName>
        <fullName evidence="1">Uncharacterized protein</fullName>
    </submittedName>
</protein>
<name>A0A835U7F9_VANPL</name>
<proteinExistence type="predicted"/>
<dbReference type="OrthoDB" id="1936594at2759"/>
<reference evidence="1 2" key="1">
    <citation type="journal article" date="2020" name="Nat. Food">
        <title>A phased Vanilla planifolia genome enables genetic improvement of flavour and production.</title>
        <authorList>
            <person name="Hasing T."/>
            <person name="Tang H."/>
            <person name="Brym M."/>
            <person name="Khazi F."/>
            <person name="Huang T."/>
            <person name="Chambers A.H."/>
        </authorList>
    </citation>
    <scope>NUCLEOTIDE SEQUENCE [LARGE SCALE GENOMIC DNA]</scope>
    <source>
        <tissue evidence="1">Leaf</tissue>
    </source>
</reference>
<comment type="caution">
    <text evidence="1">The sequence shown here is derived from an EMBL/GenBank/DDBJ whole genome shotgun (WGS) entry which is preliminary data.</text>
</comment>
<evidence type="ECO:0000313" key="2">
    <source>
        <dbReference type="Proteomes" id="UP000636800"/>
    </source>
</evidence>
<dbReference type="Proteomes" id="UP000636800">
    <property type="component" value="Unassembled WGS sequence"/>
</dbReference>
<evidence type="ECO:0000313" key="1">
    <source>
        <dbReference type="EMBL" id="KAG0448946.1"/>
    </source>
</evidence>
<dbReference type="AlphaFoldDB" id="A0A835U7F9"/>
<accession>A0A835U7F9</accession>
<organism evidence="1 2">
    <name type="scientific">Vanilla planifolia</name>
    <name type="common">Vanilla</name>
    <dbReference type="NCBI Taxonomy" id="51239"/>
    <lineage>
        <taxon>Eukaryota</taxon>
        <taxon>Viridiplantae</taxon>
        <taxon>Streptophyta</taxon>
        <taxon>Embryophyta</taxon>
        <taxon>Tracheophyta</taxon>
        <taxon>Spermatophyta</taxon>
        <taxon>Magnoliopsida</taxon>
        <taxon>Liliopsida</taxon>
        <taxon>Asparagales</taxon>
        <taxon>Orchidaceae</taxon>
        <taxon>Vanilloideae</taxon>
        <taxon>Vanilleae</taxon>
        <taxon>Vanilla</taxon>
    </lineage>
</organism>
<gene>
    <name evidence="1" type="ORF">HPP92_027588</name>
</gene>
<keyword evidence="2" id="KW-1185">Reference proteome</keyword>